<dbReference type="Pfam" id="PF01863">
    <property type="entry name" value="YgjP-like"/>
    <property type="match status" value="1"/>
</dbReference>
<dbReference type="AlphaFoldDB" id="A0A380NNL1"/>
<dbReference type="EMBL" id="UHIO01000001">
    <property type="protein sequence ID" value="SUP44821.1"/>
    <property type="molecule type" value="Genomic_DNA"/>
</dbReference>
<dbReference type="OrthoDB" id="9811177at2"/>
<dbReference type="Proteomes" id="UP000255367">
    <property type="component" value="Unassembled WGS sequence"/>
</dbReference>
<accession>A0A380NNL1</accession>
<dbReference type="PANTHER" id="PTHR30399">
    <property type="entry name" value="UNCHARACTERIZED PROTEIN YGJP"/>
    <property type="match status" value="1"/>
</dbReference>
<dbReference type="PANTHER" id="PTHR30399:SF1">
    <property type="entry name" value="UTP PYROPHOSPHATASE"/>
    <property type="match status" value="1"/>
</dbReference>
<feature type="domain" description="YgjP-like metallopeptidase" evidence="1">
    <location>
        <begin position="36"/>
        <end position="253"/>
    </location>
</feature>
<evidence type="ECO:0000259" key="1">
    <source>
        <dbReference type="Pfam" id="PF01863"/>
    </source>
</evidence>
<dbReference type="CDD" id="cd07344">
    <property type="entry name" value="M48_yhfN_like"/>
    <property type="match status" value="1"/>
</dbReference>
<evidence type="ECO:0000313" key="2">
    <source>
        <dbReference type="EMBL" id="SUP44821.1"/>
    </source>
</evidence>
<protein>
    <submittedName>
        <fullName evidence="2">Protein of uncharacterized function DUF45</fullName>
    </submittedName>
</protein>
<name>A0A380NNL1_9FIRM</name>
<dbReference type="InterPro" id="IPR002725">
    <property type="entry name" value="YgjP-like_metallopeptidase"/>
</dbReference>
<dbReference type="InterPro" id="IPR053136">
    <property type="entry name" value="UTP_pyrophosphatase-like"/>
</dbReference>
<gene>
    <name evidence="2" type="ORF">NCTC12020_01848</name>
</gene>
<organism evidence="2 3">
    <name type="scientific">Veillonella criceti</name>
    <dbReference type="NCBI Taxonomy" id="103891"/>
    <lineage>
        <taxon>Bacteria</taxon>
        <taxon>Bacillati</taxon>
        <taxon>Bacillota</taxon>
        <taxon>Negativicutes</taxon>
        <taxon>Veillonellales</taxon>
        <taxon>Veillonellaceae</taxon>
        <taxon>Veillonella</taxon>
    </lineage>
</organism>
<keyword evidence="3" id="KW-1185">Reference proteome</keyword>
<sequence length="259" mass="30478">MTRWLQRSTRKPKSETYELRIAGEVVPYTVTWKTIKNINLRVMPDGAVKVSAPWRTSLPVISRFVDEHTGFIIRARQRFAAHQKPVVPPTYETGALFRILGYEVTLQVVFCEPKQAPYVTWSESEPAVIYMYVKPNSTPADRGQLMLRFWAGLCESVVKDMRDQVYNRYIEAGYDVPYPSLRIRKAKTRWGSCSLRTQRIMINEQLLLGPRHFLEYVMIHEFAHFIQPNHSAKFWRVVAEFMPQWQTIRHELTAYFRGY</sequence>
<reference evidence="2 3" key="1">
    <citation type="submission" date="2018-06" db="EMBL/GenBank/DDBJ databases">
        <authorList>
            <consortium name="Pathogen Informatics"/>
            <person name="Doyle S."/>
        </authorList>
    </citation>
    <scope>NUCLEOTIDE SEQUENCE [LARGE SCALE GENOMIC DNA]</scope>
    <source>
        <strain evidence="2 3">NCTC12020</strain>
    </source>
</reference>
<proteinExistence type="predicted"/>
<dbReference type="RefSeq" id="WP_115310925.1">
    <property type="nucleotide sequence ID" value="NZ_UHIO01000001.1"/>
</dbReference>
<evidence type="ECO:0000313" key="3">
    <source>
        <dbReference type="Proteomes" id="UP000255367"/>
    </source>
</evidence>
<dbReference type="Gene3D" id="3.30.2010.10">
    <property type="entry name" value="Metalloproteases ('zincins'), catalytic domain"/>
    <property type="match status" value="1"/>
</dbReference>